<accession>A0A154PNX2</accession>
<dbReference type="PANTHER" id="PTHR46114">
    <property type="entry name" value="APPLE DOMAIN-CONTAINING PROTEIN"/>
    <property type="match status" value="1"/>
</dbReference>
<name>A0A154PNX2_DUFNO</name>
<organism evidence="1 2">
    <name type="scientific">Dufourea novaeangliae</name>
    <name type="common">Sweat bee</name>
    <dbReference type="NCBI Taxonomy" id="178035"/>
    <lineage>
        <taxon>Eukaryota</taxon>
        <taxon>Metazoa</taxon>
        <taxon>Ecdysozoa</taxon>
        <taxon>Arthropoda</taxon>
        <taxon>Hexapoda</taxon>
        <taxon>Insecta</taxon>
        <taxon>Pterygota</taxon>
        <taxon>Neoptera</taxon>
        <taxon>Endopterygota</taxon>
        <taxon>Hymenoptera</taxon>
        <taxon>Apocrita</taxon>
        <taxon>Aculeata</taxon>
        <taxon>Apoidea</taxon>
        <taxon>Anthophila</taxon>
        <taxon>Halictidae</taxon>
        <taxon>Rophitinae</taxon>
        <taxon>Dufourea</taxon>
    </lineage>
</organism>
<sequence>MYFLHSQLDCFPQNLGDVSDKYGERFHQDISKMEKQYQGKNMAAMLADYRWTLMNNNKDTAYKR</sequence>
<evidence type="ECO:0000313" key="2">
    <source>
        <dbReference type="Proteomes" id="UP000076502"/>
    </source>
</evidence>
<gene>
    <name evidence="1" type="ORF">WN55_05775</name>
</gene>
<dbReference type="PANTHER" id="PTHR46114:SF2">
    <property type="entry name" value="CULLIN N-TERMINAL DOMAIN-CONTAINING PROTEIN"/>
    <property type="match status" value="1"/>
</dbReference>
<keyword evidence="2" id="KW-1185">Reference proteome</keyword>
<protein>
    <submittedName>
        <fullName evidence="1">Uncharacterized protein</fullName>
    </submittedName>
</protein>
<proteinExistence type="predicted"/>
<evidence type="ECO:0000313" key="1">
    <source>
        <dbReference type="EMBL" id="KZC13154.1"/>
    </source>
</evidence>
<dbReference type="Proteomes" id="UP000076502">
    <property type="component" value="Unassembled WGS sequence"/>
</dbReference>
<reference evidence="1 2" key="1">
    <citation type="submission" date="2015-07" db="EMBL/GenBank/DDBJ databases">
        <title>The genome of Dufourea novaeangliae.</title>
        <authorList>
            <person name="Pan H."/>
            <person name="Kapheim K."/>
        </authorList>
    </citation>
    <scope>NUCLEOTIDE SEQUENCE [LARGE SCALE GENOMIC DNA]</scope>
    <source>
        <strain evidence="1">0120121106</strain>
        <tissue evidence="1">Whole body</tissue>
    </source>
</reference>
<dbReference type="AlphaFoldDB" id="A0A154PNX2"/>
<dbReference type="EMBL" id="KQ434985">
    <property type="protein sequence ID" value="KZC13154.1"/>
    <property type="molecule type" value="Genomic_DNA"/>
</dbReference>